<proteinExistence type="predicted"/>
<dbReference type="PANTHER" id="PTHR46889:SF4">
    <property type="entry name" value="TRANSPOSASE INSO FOR INSERTION SEQUENCE ELEMENT IS911B-RELATED"/>
    <property type="match status" value="1"/>
</dbReference>
<feature type="domain" description="HTH-like" evidence="1">
    <location>
        <begin position="35"/>
        <end position="87"/>
    </location>
</feature>
<keyword evidence="3" id="KW-1185">Reference proteome</keyword>
<dbReference type="PANTHER" id="PTHR46889">
    <property type="entry name" value="TRANSPOSASE INSF FOR INSERTION SEQUENCE IS3B-RELATED"/>
    <property type="match status" value="1"/>
</dbReference>
<evidence type="ECO:0000313" key="3">
    <source>
        <dbReference type="Proteomes" id="UP000294545"/>
    </source>
</evidence>
<dbReference type="EMBL" id="SMGQ01000011">
    <property type="protein sequence ID" value="TCK98530.1"/>
    <property type="molecule type" value="Genomic_DNA"/>
</dbReference>
<dbReference type="OrthoDB" id="9775203at2"/>
<comment type="caution">
    <text evidence="2">The sequence shown here is derived from an EMBL/GenBank/DDBJ whole genome shotgun (WGS) entry which is preliminary data.</text>
</comment>
<accession>A0A4R1N0T2</accession>
<sequence>MIQNNLHKYSVSVMCRVLKFPRSTYYYEAKQKSNESELVQIIKDIFKASRNNYGTRKIKKELAKKDLKISRRRIGRIMKQEGLVSSYTVAQFKPHKTKCNEEKVANLVERKFDNRKH</sequence>
<reference evidence="2 3" key="1">
    <citation type="submission" date="2019-03" db="EMBL/GenBank/DDBJ databases">
        <title>Genomic Encyclopedia of Type Strains, Phase IV (KMG-IV): sequencing the most valuable type-strain genomes for metagenomic binning, comparative biology and taxonomic classification.</title>
        <authorList>
            <person name="Goeker M."/>
        </authorList>
    </citation>
    <scope>NUCLEOTIDE SEQUENCE [LARGE SCALE GENOMIC DNA]</scope>
    <source>
        <strain evidence="2 3">DSM 24176</strain>
    </source>
</reference>
<organism evidence="2 3">
    <name type="scientific">Natranaerovirga hydrolytica</name>
    <dbReference type="NCBI Taxonomy" id="680378"/>
    <lineage>
        <taxon>Bacteria</taxon>
        <taxon>Bacillati</taxon>
        <taxon>Bacillota</taxon>
        <taxon>Clostridia</taxon>
        <taxon>Lachnospirales</taxon>
        <taxon>Natranaerovirgaceae</taxon>
        <taxon>Natranaerovirga</taxon>
    </lineage>
</organism>
<dbReference type="Pfam" id="PF13276">
    <property type="entry name" value="HTH_21"/>
    <property type="match status" value="1"/>
</dbReference>
<protein>
    <submittedName>
        <fullName evidence="2">Helix-turn-helix protein</fullName>
    </submittedName>
</protein>
<dbReference type="InterPro" id="IPR025948">
    <property type="entry name" value="HTH-like_dom"/>
</dbReference>
<evidence type="ECO:0000259" key="1">
    <source>
        <dbReference type="Pfam" id="PF13276"/>
    </source>
</evidence>
<dbReference type="InterPro" id="IPR050900">
    <property type="entry name" value="Transposase_IS3/IS150/IS904"/>
</dbReference>
<dbReference type="AlphaFoldDB" id="A0A4R1N0T2"/>
<dbReference type="Proteomes" id="UP000294545">
    <property type="component" value="Unassembled WGS sequence"/>
</dbReference>
<gene>
    <name evidence="2" type="ORF">EDC19_0959</name>
</gene>
<evidence type="ECO:0000313" key="2">
    <source>
        <dbReference type="EMBL" id="TCK98530.1"/>
    </source>
</evidence>
<name>A0A4R1N0T2_9FIRM</name>